<sequence length="206" mass="23827">MRYLVTIPSPFASVGFIEAESGELSSIQAILDKEPSIIYNPHFAAASNESMPAVNQASPSTRAEEQDEEDSDRLFHIVTPDPGEYSPVTHAETKESYYFLKLGRGRDYHDYQQAKNQNPVISIVSILFLDLNEWYKVVPKSKDELRREYKESEAPEAWTHDNLRSNMIAQQRALRNKENEEYERLIQELLGMCNIRKETDIDRDRN</sequence>
<evidence type="ECO:0000313" key="4">
    <source>
        <dbReference type="Proteomes" id="UP000775872"/>
    </source>
</evidence>
<reference evidence="4" key="1">
    <citation type="submission" date="2019-06" db="EMBL/GenBank/DDBJ databases">
        <authorList>
            <person name="Broberg M."/>
        </authorList>
    </citation>
    <scope>NUCLEOTIDE SEQUENCE [LARGE SCALE GENOMIC DNA]</scope>
</reference>
<feature type="coiled-coil region" evidence="1">
    <location>
        <begin position="160"/>
        <end position="188"/>
    </location>
</feature>
<dbReference type="Proteomes" id="UP000775872">
    <property type="component" value="Unassembled WGS sequence"/>
</dbReference>
<accession>A0A9N9ZHE3</accession>
<dbReference type="AlphaFoldDB" id="A0A9N9ZHE3"/>
<comment type="caution">
    <text evidence="3">The sequence shown here is derived from an EMBL/GenBank/DDBJ whole genome shotgun (WGS) entry which is preliminary data.</text>
</comment>
<feature type="compositionally biased region" description="Polar residues" evidence="2">
    <location>
        <begin position="49"/>
        <end position="61"/>
    </location>
</feature>
<evidence type="ECO:0000256" key="2">
    <source>
        <dbReference type="SAM" id="MobiDB-lite"/>
    </source>
</evidence>
<protein>
    <submittedName>
        <fullName evidence="3">Uncharacterized protein</fullName>
    </submittedName>
</protein>
<gene>
    <name evidence="3" type="ORF">CSOL1703_00017155</name>
</gene>
<evidence type="ECO:0000256" key="1">
    <source>
        <dbReference type="SAM" id="Coils"/>
    </source>
</evidence>
<name>A0A9N9ZHE3_9HYPO</name>
<dbReference type="OrthoDB" id="5148194at2759"/>
<keyword evidence="1" id="KW-0175">Coiled coil</keyword>
<evidence type="ECO:0000313" key="3">
    <source>
        <dbReference type="EMBL" id="CAH0055250.1"/>
    </source>
</evidence>
<feature type="region of interest" description="Disordered" evidence="2">
    <location>
        <begin position="49"/>
        <end position="70"/>
    </location>
</feature>
<keyword evidence="4" id="KW-1185">Reference proteome</keyword>
<organism evidence="3 4">
    <name type="scientific">Clonostachys solani</name>
    <dbReference type="NCBI Taxonomy" id="160281"/>
    <lineage>
        <taxon>Eukaryota</taxon>
        <taxon>Fungi</taxon>
        <taxon>Dikarya</taxon>
        <taxon>Ascomycota</taxon>
        <taxon>Pezizomycotina</taxon>
        <taxon>Sordariomycetes</taxon>
        <taxon>Hypocreomycetidae</taxon>
        <taxon>Hypocreales</taxon>
        <taxon>Bionectriaceae</taxon>
        <taxon>Clonostachys</taxon>
    </lineage>
</organism>
<reference evidence="3 4" key="2">
    <citation type="submission" date="2021-10" db="EMBL/GenBank/DDBJ databases">
        <authorList>
            <person name="Piombo E."/>
        </authorList>
    </citation>
    <scope>NUCLEOTIDE SEQUENCE [LARGE SCALE GENOMIC DNA]</scope>
</reference>
<dbReference type="EMBL" id="CABFOC020000054">
    <property type="protein sequence ID" value="CAH0055250.1"/>
    <property type="molecule type" value="Genomic_DNA"/>
</dbReference>
<proteinExistence type="predicted"/>